<reference evidence="2 3" key="1">
    <citation type="submission" date="2021-05" db="EMBL/GenBank/DDBJ databases">
        <title>A Polyphasic approach of four new species of the genus Ohtaekwangia: Ohtaekwangia histidinii sp. nov., Ohtaekwangia cretensis sp. nov., Ohtaekwangia indiensis sp. nov., Ohtaekwangia reichenbachii sp. nov. from diverse environment.</title>
        <authorList>
            <person name="Octaviana S."/>
        </authorList>
    </citation>
    <scope>NUCLEOTIDE SEQUENCE [LARGE SCALE GENOMIC DNA]</scope>
    <source>
        <strain evidence="2 3">PWU37</strain>
    </source>
</reference>
<evidence type="ECO:0000259" key="1">
    <source>
        <dbReference type="Pfam" id="PF10988"/>
    </source>
</evidence>
<dbReference type="EMBL" id="JAHESC010000001">
    <property type="protein sequence ID" value="MBT1685056.1"/>
    <property type="molecule type" value="Genomic_DNA"/>
</dbReference>
<organism evidence="2 3">
    <name type="scientific">Dawidia soli</name>
    <dbReference type="NCBI Taxonomy" id="2782352"/>
    <lineage>
        <taxon>Bacteria</taxon>
        <taxon>Pseudomonadati</taxon>
        <taxon>Bacteroidota</taxon>
        <taxon>Cytophagia</taxon>
        <taxon>Cytophagales</taxon>
        <taxon>Chryseotaleaceae</taxon>
        <taxon>Dawidia</taxon>
    </lineage>
</organism>
<evidence type="ECO:0000313" key="3">
    <source>
        <dbReference type="Proteomes" id="UP001319180"/>
    </source>
</evidence>
<dbReference type="Gene3D" id="2.160.20.120">
    <property type="match status" value="1"/>
</dbReference>
<accession>A0AAP2GFE7</accession>
<keyword evidence="3" id="KW-1185">Reference proteome</keyword>
<evidence type="ECO:0000313" key="2">
    <source>
        <dbReference type="EMBL" id="MBT1685056.1"/>
    </source>
</evidence>
<protein>
    <submittedName>
        <fullName evidence="2">DUF2807 domain-containing protein</fullName>
    </submittedName>
</protein>
<dbReference type="PANTHER" id="PTHR39200:SF1">
    <property type="entry name" value="AUTO-TRANSPORTER ADHESIN HEAD GIN DOMAIN-CONTAINING PROTEIN-RELATED"/>
    <property type="match status" value="1"/>
</dbReference>
<gene>
    <name evidence="2" type="ORF">KK078_00735</name>
</gene>
<dbReference type="Pfam" id="PF10988">
    <property type="entry name" value="DUF2807"/>
    <property type="match status" value="1"/>
</dbReference>
<dbReference type="Proteomes" id="UP001319180">
    <property type="component" value="Unassembled WGS sequence"/>
</dbReference>
<comment type="caution">
    <text evidence="2">The sequence shown here is derived from an EMBL/GenBank/DDBJ whole genome shotgun (WGS) entry which is preliminary data.</text>
</comment>
<feature type="domain" description="Putative auto-transporter adhesin head GIN" evidence="1">
    <location>
        <begin position="2"/>
        <end position="123"/>
    </location>
</feature>
<dbReference type="AlphaFoldDB" id="A0AAP2GFE7"/>
<name>A0AAP2GFE7_9BACT</name>
<dbReference type="PANTHER" id="PTHR39200">
    <property type="entry name" value="HYPOTHETICAL EXPORTED PROTEIN"/>
    <property type="match status" value="1"/>
</dbReference>
<sequence>MKLFVSVKNINDLQVNGGGKIISENSIAADYVNLGVNGGGTMDVDLKGNTIKAEVSGSGSLTLKGYATSVDATVSGSGAIKGFNCPLETAKVKVTGSGTAELNVSNNIDAVIQGSGSVKHKGNTKTATKKIYGSGTVDRAY</sequence>
<dbReference type="InterPro" id="IPR021255">
    <property type="entry name" value="DUF2807"/>
</dbReference>
<proteinExistence type="predicted"/>